<feature type="region of interest" description="Disordered" evidence="10">
    <location>
        <begin position="1"/>
        <end position="24"/>
    </location>
</feature>
<organism evidence="13 14">
    <name type="scientific">Roseibium salinum</name>
    <dbReference type="NCBI Taxonomy" id="1604349"/>
    <lineage>
        <taxon>Bacteria</taxon>
        <taxon>Pseudomonadati</taxon>
        <taxon>Pseudomonadota</taxon>
        <taxon>Alphaproteobacteria</taxon>
        <taxon>Hyphomicrobiales</taxon>
        <taxon>Stappiaceae</taxon>
        <taxon>Roseibium</taxon>
    </lineage>
</organism>
<protein>
    <recommendedName>
        <fullName evidence="2">histidine kinase</fullName>
        <ecNumber evidence="2">2.7.13.3</ecNumber>
    </recommendedName>
</protein>
<dbReference type="Pfam" id="PF02518">
    <property type="entry name" value="HATPase_c"/>
    <property type="match status" value="1"/>
</dbReference>
<dbReference type="InterPro" id="IPR036097">
    <property type="entry name" value="HisK_dim/P_sf"/>
</dbReference>
<dbReference type="Gene3D" id="1.10.287.130">
    <property type="match status" value="1"/>
</dbReference>
<dbReference type="EMBL" id="JAPEVI010000003">
    <property type="protein sequence ID" value="MCX2725696.1"/>
    <property type="molecule type" value="Genomic_DNA"/>
</dbReference>
<keyword evidence="5" id="KW-0547">Nucleotide-binding</keyword>
<feature type="domain" description="Histidine kinase" evidence="11">
    <location>
        <begin position="287"/>
        <end position="500"/>
    </location>
</feature>
<dbReference type="InterPro" id="IPR004358">
    <property type="entry name" value="Sig_transdc_His_kin-like_C"/>
</dbReference>
<dbReference type="InterPro" id="IPR036890">
    <property type="entry name" value="HATPase_C_sf"/>
</dbReference>
<dbReference type="SMART" id="SM00388">
    <property type="entry name" value="HisKA"/>
    <property type="match status" value="1"/>
</dbReference>
<dbReference type="SUPFAM" id="SSF55785">
    <property type="entry name" value="PYP-like sensor domain (PAS domain)"/>
    <property type="match status" value="1"/>
</dbReference>
<accession>A0ABT3R9F4</accession>
<sequence length="645" mass="70170">MILRSDMPADRADGTPPRQGDSSPDMLREVIEAMSEGLALFDEEARLVRCNAGYRELNPLIADLLEPGIGWELILRECGLRGALSSETLDRLRWMENRLATGADTSALLEIELSNGAMHEIAMRQTPVGGFVVTQSDLTDKRQYEEHERQADILLRKVLEACPANVVMSRIGDGHIIYRSPAATELLGTTHNSQEHFASREERADFVTALLPDGRVDDMLVTGVRPNGSTFPCAVSARVIDYRGEEVVVSSTVDMSREVEMQKKLAEQREQIFQAEKMSALGELLAGVAHELNNPLSVVVGHALMMREETADPEVLRRLEKISEAAERCARIVKSFLAMARQQPARLAPMDLEETIEIAIEALRNGASGLKASVEIDLARNLPSIQGDADQLVQVLINLITNADQAIAASGTGDRITISSTFDKAAGMIELRVSDNGPGVPSSIRSRIFDPLFTTKEVGQGTGIGLAFCHRVITSHNGQIRLESAPGKGATFVLRLPVSSLQTAADSLSQSEAGAVSATRVLVVDDEADVADLIREILQRDGYRVDYAQSVETALSLARKQAYALILSDLNMPGIGGRGFYEIIARDLPEMADRVGFVTGDTMSPSARGFLDSADRPYLEKPIAPSELRALAQRMLEHARGGGHK</sequence>
<dbReference type="EC" id="2.7.13.3" evidence="2"/>
<dbReference type="RefSeq" id="WP_265966825.1">
    <property type="nucleotide sequence ID" value="NZ_JAPEVI010000003.1"/>
</dbReference>
<dbReference type="Pfam" id="PF12860">
    <property type="entry name" value="PAS_7"/>
    <property type="match status" value="1"/>
</dbReference>
<keyword evidence="14" id="KW-1185">Reference proteome</keyword>
<dbReference type="SUPFAM" id="SSF55874">
    <property type="entry name" value="ATPase domain of HSP90 chaperone/DNA topoisomerase II/histidine kinase"/>
    <property type="match status" value="1"/>
</dbReference>
<keyword evidence="3 9" id="KW-0597">Phosphoprotein</keyword>
<evidence type="ECO:0000259" key="11">
    <source>
        <dbReference type="PROSITE" id="PS50109"/>
    </source>
</evidence>
<dbReference type="InterPro" id="IPR000014">
    <property type="entry name" value="PAS"/>
</dbReference>
<evidence type="ECO:0000256" key="1">
    <source>
        <dbReference type="ARBA" id="ARBA00000085"/>
    </source>
</evidence>
<evidence type="ECO:0000256" key="2">
    <source>
        <dbReference type="ARBA" id="ARBA00012438"/>
    </source>
</evidence>
<dbReference type="Gene3D" id="3.30.565.10">
    <property type="entry name" value="Histidine kinase-like ATPase, C-terminal domain"/>
    <property type="match status" value="1"/>
</dbReference>
<dbReference type="InterPro" id="IPR003661">
    <property type="entry name" value="HisK_dim/P_dom"/>
</dbReference>
<evidence type="ECO:0000256" key="7">
    <source>
        <dbReference type="ARBA" id="ARBA00022840"/>
    </source>
</evidence>
<comment type="catalytic activity">
    <reaction evidence="1">
        <text>ATP + protein L-histidine = ADP + protein N-phospho-L-histidine.</text>
        <dbReference type="EC" id="2.7.13.3"/>
    </reaction>
</comment>
<dbReference type="SMART" id="SM00387">
    <property type="entry name" value="HATPase_c"/>
    <property type="match status" value="1"/>
</dbReference>
<evidence type="ECO:0000313" key="13">
    <source>
        <dbReference type="EMBL" id="MCX2725696.1"/>
    </source>
</evidence>
<dbReference type="PRINTS" id="PR00344">
    <property type="entry name" value="BCTRLSENSOR"/>
</dbReference>
<dbReference type="InterPro" id="IPR035965">
    <property type="entry name" value="PAS-like_dom_sf"/>
</dbReference>
<evidence type="ECO:0000256" key="5">
    <source>
        <dbReference type="ARBA" id="ARBA00022741"/>
    </source>
</evidence>
<proteinExistence type="predicted"/>
<keyword evidence="4" id="KW-0808">Transferase</keyword>
<dbReference type="GO" id="GO:0005524">
    <property type="term" value="F:ATP binding"/>
    <property type="evidence" value="ECO:0007669"/>
    <property type="project" value="UniProtKB-KW"/>
</dbReference>
<keyword evidence="8" id="KW-0902">Two-component regulatory system</keyword>
<dbReference type="InterPro" id="IPR011006">
    <property type="entry name" value="CheY-like_superfamily"/>
</dbReference>
<dbReference type="CDD" id="cd00082">
    <property type="entry name" value="HisKA"/>
    <property type="match status" value="1"/>
</dbReference>
<evidence type="ECO:0000256" key="10">
    <source>
        <dbReference type="SAM" id="MobiDB-lite"/>
    </source>
</evidence>
<dbReference type="SMART" id="SM00448">
    <property type="entry name" value="REC"/>
    <property type="match status" value="1"/>
</dbReference>
<dbReference type="SUPFAM" id="SSF52172">
    <property type="entry name" value="CheY-like"/>
    <property type="match status" value="1"/>
</dbReference>
<dbReference type="PANTHER" id="PTHR43065:SF10">
    <property type="entry name" value="PEROXIDE STRESS-ACTIVATED HISTIDINE KINASE MAK3"/>
    <property type="match status" value="1"/>
</dbReference>
<dbReference type="CDD" id="cd00156">
    <property type="entry name" value="REC"/>
    <property type="match status" value="1"/>
</dbReference>
<dbReference type="Pfam" id="PF00072">
    <property type="entry name" value="Response_reg"/>
    <property type="match status" value="1"/>
</dbReference>
<dbReference type="Pfam" id="PF13188">
    <property type="entry name" value="PAS_8"/>
    <property type="match status" value="1"/>
</dbReference>
<evidence type="ECO:0000259" key="12">
    <source>
        <dbReference type="PROSITE" id="PS50110"/>
    </source>
</evidence>
<dbReference type="InterPro" id="IPR005467">
    <property type="entry name" value="His_kinase_dom"/>
</dbReference>
<gene>
    <name evidence="13" type="ORF">ON753_25615</name>
</gene>
<name>A0ABT3R9F4_9HYPH</name>
<feature type="domain" description="Response regulatory" evidence="12">
    <location>
        <begin position="520"/>
        <end position="636"/>
    </location>
</feature>
<evidence type="ECO:0000256" key="6">
    <source>
        <dbReference type="ARBA" id="ARBA00022777"/>
    </source>
</evidence>
<evidence type="ECO:0000256" key="8">
    <source>
        <dbReference type="ARBA" id="ARBA00023012"/>
    </source>
</evidence>
<dbReference type="Gene3D" id="3.30.450.20">
    <property type="entry name" value="PAS domain"/>
    <property type="match status" value="1"/>
</dbReference>
<evidence type="ECO:0000256" key="9">
    <source>
        <dbReference type="PROSITE-ProRule" id="PRU00169"/>
    </source>
</evidence>
<comment type="caution">
    <text evidence="13">The sequence shown here is derived from an EMBL/GenBank/DDBJ whole genome shotgun (WGS) entry which is preliminary data.</text>
</comment>
<feature type="modified residue" description="4-aspartylphosphate" evidence="9">
    <location>
        <position position="569"/>
    </location>
</feature>
<dbReference type="PROSITE" id="PS50109">
    <property type="entry name" value="HIS_KIN"/>
    <property type="match status" value="1"/>
</dbReference>
<keyword evidence="6" id="KW-0418">Kinase</keyword>
<dbReference type="Pfam" id="PF00512">
    <property type="entry name" value="HisKA"/>
    <property type="match status" value="1"/>
</dbReference>
<dbReference type="Gene3D" id="3.40.50.2300">
    <property type="match status" value="1"/>
</dbReference>
<dbReference type="SUPFAM" id="SSF47384">
    <property type="entry name" value="Homodimeric domain of signal transducing histidine kinase"/>
    <property type="match status" value="1"/>
</dbReference>
<evidence type="ECO:0000313" key="14">
    <source>
        <dbReference type="Proteomes" id="UP001300261"/>
    </source>
</evidence>
<dbReference type="InterPro" id="IPR003594">
    <property type="entry name" value="HATPase_dom"/>
</dbReference>
<keyword evidence="7 13" id="KW-0067">ATP-binding</keyword>
<evidence type="ECO:0000256" key="3">
    <source>
        <dbReference type="ARBA" id="ARBA00022553"/>
    </source>
</evidence>
<dbReference type="PANTHER" id="PTHR43065">
    <property type="entry name" value="SENSOR HISTIDINE KINASE"/>
    <property type="match status" value="1"/>
</dbReference>
<dbReference type="PROSITE" id="PS50110">
    <property type="entry name" value="RESPONSE_REGULATORY"/>
    <property type="match status" value="1"/>
</dbReference>
<reference evidence="13 14" key="1">
    <citation type="journal article" date="2016" name="Int. J. Syst. Evol. Microbiol.">
        <title>Labrenzia salina sp. nov., isolated from the rhizosphere of the halophyte Arthrocnemum macrostachyum.</title>
        <authorList>
            <person name="Camacho M."/>
            <person name="Redondo-Gomez S."/>
            <person name="Rodriguez-Llorente I."/>
            <person name="Rohde M."/>
            <person name="Sproer C."/>
            <person name="Schumann P."/>
            <person name="Klenk H.P."/>
            <person name="Montero-Calasanz M.D.C."/>
        </authorList>
    </citation>
    <scope>NUCLEOTIDE SEQUENCE [LARGE SCALE GENOMIC DNA]</scope>
    <source>
        <strain evidence="13 14">DSM 29163</strain>
    </source>
</reference>
<dbReference type="InterPro" id="IPR001789">
    <property type="entry name" value="Sig_transdc_resp-reg_receiver"/>
</dbReference>
<dbReference type="Proteomes" id="UP001300261">
    <property type="component" value="Unassembled WGS sequence"/>
</dbReference>
<evidence type="ECO:0000256" key="4">
    <source>
        <dbReference type="ARBA" id="ARBA00022679"/>
    </source>
</evidence>